<gene>
    <name evidence="4" type="ordered locus">EUBREC_0532</name>
</gene>
<dbReference type="HOGENOM" id="CLU_017349_3_0_9"/>
<sequence>MKKDGGKKMRIANLKKAVWGLMAFASTLVCVMDCYPLIPAVYGVYCLSSGHTIIFYIGLIIGMGYFISIPSICKYLFIIAVIYFGERLFVRKSSKNGCLTTAVVAACATAVMNLSVTFLGKPYTDEIVLSVAESLVVFSMAFVLCRACEYLRALEHNENPVIAGLLPDREEAFATAVSGLSGIISTANVMAVKCTADKIPDESEKIQLEVTGRLCACCEGCSVCWTSGTSISDSIKMLADAVRKRMKTEEIVQNRYVDGCPHYTRMVEAATEAFARIELNEAWYRRLTENRRVIATQLDAMAELMDSWCRAEKCIDKKRRLRLTRVYVYTKEAGIQVENAHIYENARQQVCIKADVCTKIDGGIEISKYVQAVSRAMGVKLRQAHGTVSIISDERTSIVLYEENQFYALSGVATKKKTGSQANGDSCSMFQLDDGMYHVCVSDGMGSGKQAQAESTLVVDLLEKLLEAGFSRESALKLMNSAMVISAGEESYSTVDFATIDMYTGELELAKTGAAPSFIKSGKQVSVIENESLPAGVDVWQESKHSKNTLQSGDFLVMVTDGVLEYLHVKDRQGKLMDIIAGVKSDNAGVMAQEILDRVLLDTGGYAMDDMTVVAIGIWEK</sequence>
<accession>C4ZC33</accession>
<dbReference type="AlphaFoldDB" id="C4ZC33"/>
<dbReference type="PANTHER" id="PTHR43156">
    <property type="entry name" value="STAGE II SPORULATION PROTEIN E-RELATED"/>
    <property type="match status" value="1"/>
</dbReference>
<evidence type="ECO:0000259" key="3">
    <source>
        <dbReference type="PROSITE" id="PS51746"/>
    </source>
</evidence>
<dbReference type="Proteomes" id="UP000001477">
    <property type="component" value="Chromosome"/>
</dbReference>
<protein>
    <submittedName>
        <fullName evidence="4">Phosphoprotein phosphatase</fullName>
    </submittedName>
</protein>
<keyword evidence="2" id="KW-0812">Transmembrane</keyword>
<dbReference type="InterPro" id="IPR036457">
    <property type="entry name" value="PPM-type-like_dom_sf"/>
</dbReference>
<dbReference type="KEGG" id="ere:EUBREC_0532"/>
<dbReference type="Pfam" id="PF07228">
    <property type="entry name" value="SpoIIE"/>
    <property type="match status" value="1"/>
</dbReference>
<dbReference type="STRING" id="515619.EUBREC_0532"/>
<dbReference type="Gene3D" id="3.60.40.10">
    <property type="entry name" value="PPM-type phosphatase domain"/>
    <property type="match status" value="1"/>
</dbReference>
<dbReference type="EMBL" id="CP001107">
    <property type="protein sequence ID" value="ACR74323.1"/>
    <property type="molecule type" value="Genomic_DNA"/>
</dbReference>
<evidence type="ECO:0000313" key="5">
    <source>
        <dbReference type="Proteomes" id="UP000001477"/>
    </source>
</evidence>
<dbReference type="PROSITE" id="PS51746">
    <property type="entry name" value="PPM_2"/>
    <property type="match status" value="1"/>
</dbReference>
<evidence type="ECO:0000313" key="4">
    <source>
        <dbReference type="EMBL" id="ACR74323.1"/>
    </source>
</evidence>
<feature type="transmembrane region" description="Helical" evidence="2">
    <location>
        <begin position="21"/>
        <end position="42"/>
    </location>
</feature>
<keyword evidence="2" id="KW-0472">Membrane</keyword>
<dbReference type="InterPro" id="IPR001932">
    <property type="entry name" value="PPM-type_phosphatase-like_dom"/>
</dbReference>
<feature type="domain" description="PPM-type phosphatase" evidence="3">
    <location>
        <begin position="409"/>
        <end position="618"/>
    </location>
</feature>
<dbReference type="PaxDb" id="515619-EUBREC_0532"/>
<proteinExistence type="predicted"/>
<dbReference type="PANTHER" id="PTHR43156:SF2">
    <property type="entry name" value="STAGE II SPORULATION PROTEIN E"/>
    <property type="match status" value="1"/>
</dbReference>
<name>C4ZC33_AGARV</name>
<dbReference type="SMART" id="SM00331">
    <property type="entry name" value="PP2C_SIG"/>
    <property type="match status" value="1"/>
</dbReference>
<evidence type="ECO:0000256" key="2">
    <source>
        <dbReference type="SAM" id="Phobius"/>
    </source>
</evidence>
<dbReference type="GO" id="GO:0016791">
    <property type="term" value="F:phosphatase activity"/>
    <property type="evidence" value="ECO:0007669"/>
    <property type="project" value="TreeGrafter"/>
</dbReference>
<dbReference type="SUPFAM" id="SSF81606">
    <property type="entry name" value="PP2C-like"/>
    <property type="match status" value="1"/>
</dbReference>
<reference evidence="4 5" key="1">
    <citation type="journal article" date="2009" name="Proc. Natl. Acad. Sci. U.S.A.">
        <title>Characterizing a model human gut microbiota composed of members of its two dominant bacterial phyla.</title>
        <authorList>
            <person name="Mahowald M.A."/>
            <person name="Rey F.E."/>
            <person name="Seedorf H."/>
            <person name="Turnbaugh P.J."/>
            <person name="Fulton R.S."/>
            <person name="Wollam A."/>
            <person name="Shah N."/>
            <person name="Wang C."/>
            <person name="Magrini V."/>
            <person name="Wilson R.K."/>
            <person name="Cantarel B.L."/>
            <person name="Coutinho P.M."/>
            <person name="Henrissat B."/>
            <person name="Crock L.W."/>
            <person name="Russell A."/>
            <person name="Verberkmoes N.C."/>
            <person name="Hettich R.L."/>
            <person name="Gordon J.I."/>
        </authorList>
    </citation>
    <scope>NUCLEOTIDE SEQUENCE [LARGE SCALE GENOMIC DNA]</scope>
    <source>
        <strain evidence="5">ATCC 33656 / DSM 3377 / JCM 17463 / KCTC 5835 / LMG 30912 / VPI 0990</strain>
    </source>
</reference>
<evidence type="ECO:0000256" key="1">
    <source>
        <dbReference type="ARBA" id="ARBA00022801"/>
    </source>
</evidence>
<feature type="transmembrane region" description="Helical" evidence="2">
    <location>
        <begin position="96"/>
        <end position="115"/>
    </location>
</feature>
<organism evidence="4 5">
    <name type="scientific">Agathobacter rectalis (strain ATCC 33656 / DSM 3377 / JCM 17463 / KCTC 5835 / VPI 0990)</name>
    <name type="common">Eubacterium rectale</name>
    <dbReference type="NCBI Taxonomy" id="515619"/>
    <lineage>
        <taxon>Bacteria</taxon>
        <taxon>Bacillati</taxon>
        <taxon>Bacillota</taxon>
        <taxon>Clostridia</taxon>
        <taxon>Lachnospirales</taxon>
        <taxon>Lachnospiraceae</taxon>
        <taxon>Agathobacter</taxon>
    </lineage>
</organism>
<dbReference type="InterPro" id="IPR052016">
    <property type="entry name" value="Bact_Sigma-Reg"/>
</dbReference>
<dbReference type="SMART" id="SM00332">
    <property type="entry name" value="PP2Cc"/>
    <property type="match status" value="1"/>
</dbReference>
<keyword evidence="2" id="KW-1133">Transmembrane helix</keyword>
<keyword evidence="1" id="KW-0378">Hydrolase</keyword>
<dbReference type="Pfam" id="PF19732">
    <property type="entry name" value="SpoIIE_N"/>
    <property type="match status" value="1"/>
</dbReference>
<feature type="transmembrane region" description="Helical" evidence="2">
    <location>
        <begin position="54"/>
        <end position="84"/>
    </location>
</feature>
<dbReference type="InterPro" id="IPR045768">
    <property type="entry name" value="SpoIIE_N"/>
</dbReference>